<reference evidence="6 7" key="1">
    <citation type="submission" date="2022-10" db="EMBL/GenBank/DDBJ databases">
        <title>WGS assembly of Paspalum vaginatum 540-79.</title>
        <authorList>
            <person name="Sun G."/>
            <person name="Wase N."/>
            <person name="Shu S."/>
            <person name="Jenkins J."/>
            <person name="Zhou B."/>
            <person name="Torres-Rodriguez J."/>
            <person name="Chen C."/>
            <person name="Sandor L."/>
            <person name="Plott C."/>
            <person name="Yoshinga Y."/>
            <person name="Daum C."/>
            <person name="Qi P."/>
            <person name="Barry K."/>
            <person name="Lipzen A."/>
            <person name="Berry L."/>
            <person name="Pedersen C."/>
            <person name="Gottilla T."/>
            <person name="Foltz A."/>
            <person name="Yu H."/>
            <person name="O'Malley R."/>
            <person name="Zhang C."/>
            <person name="Devos K."/>
            <person name="Sigmon B."/>
            <person name="Yu B."/>
            <person name="Obata T."/>
            <person name="Schmutz J."/>
            <person name="Schnable J."/>
        </authorList>
    </citation>
    <scope>NUCLEOTIDE SEQUENCE [LARGE SCALE GENOMIC DNA]</scope>
    <source>
        <strain evidence="7">cv. 540-79</strain>
    </source>
</reference>
<keyword evidence="2" id="KW-0611">Plant defense</keyword>
<dbReference type="GO" id="GO:0042742">
    <property type="term" value="P:defense response to bacterium"/>
    <property type="evidence" value="ECO:0007669"/>
    <property type="project" value="UniProtKB-ARBA"/>
</dbReference>
<dbReference type="Proteomes" id="UP001164776">
    <property type="component" value="Unassembled WGS sequence"/>
</dbReference>
<feature type="compositionally biased region" description="Low complexity" evidence="3">
    <location>
        <begin position="1038"/>
        <end position="1067"/>
    </location>
</feature>
<dbReference type="EMBL" id="MU630100">
    <property type="protein sequence ID" value="KAJ1254395.1"/>
    <property type="molecule type" value="Genomic_DNA"/>
</dbReference>
<evidence type="ECO:0000313" key="7">
    <source>
        <dbReference type="Proteomes" id="UP001164776"/>
    </source>
</evidence>
<name>A0A9W8CDQ3_9POAL</name>
<dbReference type="SUPFAM" id="SSF52058">
    <property type="entry name" value="L domain-like"/>
    <property type="match status" value="1"/>
</dbReference>
<feature type="compositionally biased region" description="Basic and acidic residues" evidence="3">
    <location>
        <begin position="148"/>
        <end position="165"/>
    </location>
</feature>
<feature type="compositionally biased region" description="Polar residues" evidence="3">
    <location>
        <begin position="203"/>
        <end position="212"/>
    </location>
</feature>
<evidence type="ECO:0008006" key="8">
    <source>
        <dbReference type="Google" id="ProtNLM"/>
    </source>
</evidence>
<dbReference type="InterPro" id="IPR036388">
    <property type="entry name" value="WH-like_DNA-bd_sf"/>
</dbReference>
<evidence type="ECO:0000313" key="6">
    <source>
        <dbReference type="EMBL" id="KAJ1254395.1"/>
    </source>
</evidence>
<feature type="region of interest" description="Disordered" evidence="3">
    <location>
        <begin position="203"/>
        <end position="262"/>
    </location>
</feature>
<dbReference type="Pfam" id="PF23559">
    <property type="entry name" value="WHD_DRP"/>
    <property type="match status" value="1"/>
</dbReference>
<dbReference type="PANTHER" id="PTHR23155">
    <property type="entry name" value="DISEASE RESISTANCE PROTEIN RP"/>
    <property type="match status" value="1"/>
</dbReference>
<keyword evidence="7" id="KW-1185">Reference proteome</keyword>
<feature type="region of interest" description="Disordered" evidence="3">
    <location>
        <begin position="148"/>
        <end position="171"/>
    </location>
</feature>
<evidence type="ECO:0000259" key="5">
    <source>
        <dbReference type="Pfam" id="PF23598"/>
    </source>
</evidence>
<dbReference type="InterPro" id="IPR055414">
    <property type="entry name" value="LRR_R13L4/SHOC2-like"/>
</dbReference>
<proteinExistence type="predicted"/>
<dbReference type="AlphaFoldDB" id="A0A9W8CDQ3"/>
<sequence length="1083" mass="120981">MRMRRVFDWSRKKHIREGKRQAIGEIKKNMETIKVTDKIQEIKTQIQKVTHKQLQQTQEKMKTDEMPELEEASLGVLLVRLHWSSIAAATDETKKKDMPALAESYGTLIKDTADKLNDHMEQVNQEGAEHRILHHVNQYEHILREVFPEVGSDSKRQEQDTKRVTTSEATPADEDQIREIIDKIKRDILSDVLMVINDNLSKQATKTSQQLTQEDRSEKKQEAGVPGGQGPPTPTVEEPEKKGQLDTAASDKANDQTDKVPEKNTETLDAFIKETIHKVQRYIQPRIERQLVINGIVDKIKTHLQSQKTLVIILKVDHKYVTEWEQTRNALSLLLPRVAIVMILKKTDNVQKRAKEEYCDPPEEPIDYSSLSAIYHDIVLEITSQQKNRGNYDPQIFRTILEQCEPYEFCMKVFAHTLYAKPKKSKEELHKLQSDLQELSPKSSRNSATKMLKFSYRDLPKEYKSCFLYLAIFPRGHQIRRSTLIGRWVAEGLITTEDWRWSTSVHKAEKCFDALINKWLIYPAEISATGRVKSCTVGDLVHEFITKIAKKQRIVETRLSHHLARHFSIFNDVHLRGSDKIDKFLERLSGSHQWCRLKVLDLEGCKCFEKKRRYLKNICNNISLLKYLSLRETDITWLPSEINNLRELEVLDIRQTKVAKSATKGLLLLKLKRLLAGHTNPSGDAGTSFPSHVLIPEKIEKMLDMEVLSNVKAQSSQDLKDIGKLWQLSKLGVVIEDKDHHKNLLQAISNLHECLRSLSITIEISKDSPKALGPIEQKKKHYVPKVLERLNITGIVVDKDLLDLLATSKTPLTKVTLSKTSLSRTVLELLSNSLPELCSLRLRHNTYTDDKLTFMKGEFQKLKYFLVEGSNNIEISFDNAAAPELEKIVLSFSNLQHINGVEHLSKLQELELITSTKSTNNNGGITGLADAAPSTPTIPDHLAAITATDHTPAAASAATPAVNDPAPSTAATANLAPSAPAASSPAPTNDPVPSAATTTGTPHSAPTTTSAAGTISPPSAPTTAAPTAAGANDPPVPSSTTATCPTPSAPSSTTTATIPSSSTSTTSNNNRVLFSKLLSDAKM</sequence>
<feature type="region of interest" description="Disordered" evidence="3">
    <location>
        <begin position="950"/>
        <end position="1068"/>
    </location>
</feature>
<dbReference type="Pfam" id="PF23598">
    <property type="entry name" value="LRR_14"/>
    <property type="match status" value="1"/>
</dbReference>
<dbReference type="InterPro" id="IPR044974">
    <property type="entry name" value="Disease_R_plants"/>
</dbReference>
<dbReference type="GO" id="GO:0002758">
    <property type="term" value="P:innate immune response-activating signaling pathway"/>
    <property type="evidence" value="ECO:0007669"/>
    <property type="project" value="UniProtKB-ARBA"/>
</dbReference>
<gene>
    <name evidence="6" type="ORF">BS78_K072200</name>
</gene>
<dbReference type="Gene3D" id="1.10.10.10">
    <property type="entry name" value="Winged helix-like DNA-binding domain superfamily/Winged helix DNA-binding domain"/>
    <property type="match status" value="1"/>
</dbReference>
<feature type="domain" description="Disease resistance protein winged helix" evidence="4">
    <location>
        <begin position="472"/>
        <end position="545"/>
    </location>
</feature>
<protein>
    <recommendedName>
        <fullName evidence="8">NB-ARC domain-containing protein</fullName>
    </recommendedName>
</protein>
<evidence type="ECO:0000256" key="1">
    <source>
        <dbReference type="ARBA" id="ARBA00022737"/>
    </source>
</evidence>
<feature type="compositionally biased region" description="Low complexity" evidence="3">
    <location>
        <begin position="950"/>
        <end position="1031"/>
    </location>
</feature>
<dbReference type="Gene3D" id="3.80.10.10">
    <property type="entry name" value="Ribonuclease Inhibitor"/>
    <property type="match status" value="1"/>
</dbReference>
<evidence type="ECO:0000259" key="4">
    <source>
        <dbReference type="Pfam" id="PF23559"/>
    </source>
</evidence>
<dbReference type="InterPro" id="IPR032675">
    <property type="entry name" value="LRR_dom_sf"/>
</dbReference>
<dbReference type="GO" id="GO:0009626">
    <property type="term" value="P:plant-type hypersensitive response"/>
    <property type="evidence" value="ECO:0007669"/>
    <property type="project" value="UniProtKB-ARBA"/>
</dbReference>
<feature type="compositionally biased region" description="Basic and acidic residues" evidence="3">
    <location>
        <begin position="213"/>
        <end position="222"/>
    </location>
</feature>
<evidence type="ECO:0000256" key="3">
    <source>
        <dbReference type="SAM" id="MobiDB-lite"/>
    </source>
</evidence>
<organism evidence="6 7">
    <name type="scientific">Paspalum vaginatum</name>
    <name type="common">seashore paspalum</name>
    <dbReference type="NCBI Taxonomy" id="158149"/>
    <lineage>
        <taxon>Eukaryota</taxon>
        <taxon>Viridiplantae</taxon>
        <taxon>Streptophyta</taxon>
        <taxon>Embryophyta</taxon>
        <taxon>Tracheophyta</taxon>
        <taxon>Spermatophyta</taxon>
        <taxon>Magnoliopsida</taxon>
        <taxon>Liliopsida</taxon>
        <taxon>Poales</taxon>
        <taxon>Poaceae</taxon>
        <taxon>PACMAD clade</taxon>
        <taxon>Panicoideae</taxon>
        <taxon>Andropogonodae</taxon>
        <taxon>Paspaleae</taxon>
        <taxon>Paspalinae</taxon>
        <taxon>Paspalum</taxon>
    </lineage>
</organism>
<feature type="domain" description="Disease resistance R13L4/SHOC-2-like LRR" evidence="5">
    <location>
        <begin position="593"/>
        <end position="917"/>
    </location>
</feature>
<comment type="caution">
    <text evidence="6">The sequence shown here is derived from an EMBL/GenBank/DDBJ whole genome shotgun (WGS) entry which is preliminary data.</text>
</comment>
<dbReference type="OrthoDB" id="688479at2759"/>
<dbReference type="PANTHER" id="PTHR23155:SF1062">
    <property type="entry name" value="OS11G0579400 PROTEIN"/>
    <property type="match status" value="1"/>
</dbReference>
<feature type="compositionally biased region" description="Basic and acidic residues" evidence="3">
    <location>
        <begin position="252"/>
        <end position="262"/>
    </location>
</feature>
<accession>A0A9W8CDQ3</accession>
<dbReference type="InterPro" id="IPR058922">
    <property type="entry name" value="WHD_DRP"/>
</dbReference>
<evidence type="ECO:0000256" key="2">
    <source>
        <dbReference type="ARBA" id="ARBA00022821"/>
    </source>
</evidence>
<dbReference type="FunFam" id="1.10.10.10:FF:000322">
    <property type="entry name" value="Probable disease resistance protein At1g63360"/>
    <property type="match status" value="1"/>
</dbReference>
<keyword evidence="1" id="KW-0677">Repeat</keyword>